<evidence type="ECO:0000313" key="1">
    <source>
        <dbReference type="EMBL" id="VAX00780.1"/>
    </source>
</evidence>
<sequence>MNNQVYDMFASPAGQLDSEIATTIIRTHLEGILTSTNRKLSHKQQWFSEISKPWVLQNHDLSYLWHPAFSQLECDLKNLGEITNEHLVAAALAMHESSPLNPWVLETIQNYHYRFQQYCLPCGSKISWHTNDTRSHQLYCDDTPYTPTSILDTVTLKHKVIFDTRLNKNTEKLPYAVSNSGWNTQLWQEAFSLLTESAPHYAHWSSQLLRTIVPIDAPKGHQISASHWHRRGEILMSWRIKPHQVAEMMVHEASHQHFFMAGMLSPYDDGSDKTLYYSPVVNAKRPITKILLAYHAFANVILFFRHCHNYLETKEQHWLDKETNKVLAELDQLEQPLRQSKSLTELGQRLWRPLAQQMHEAS</sequence>
<evidence type="ECO:0008006" key="2">
    <source>
        <dbReference type="Google" id="ProtNLM"/>
    </source>
</evidence>
<name>A0A3B1ARE7_9ZZZZ</name>
<dbReference type="NCBIfam" id="TIGR04267">
    <property type="entry name" value="mod_HExxH"/>
    <property type="match status" value="1"/>
</dbReference>
<proteinExistence type="predicted"/>
<reference evidence="1" key="1">
    <citation type="submission" date="2018-06" db="EMBL/GenBank/DDBJ databases">
        <authorList>
            <person name="Zhirakovskaya E."/>
        </authorList>
    </citation>
    <scope>NUCLEOTIDE SEQUENCE</scope>
</reference>
<gene>
    <name evidence="1" type="ORF">MNBD_GAMMA22-892</name>
</gene>
<accession>A0A3B1ARE7</accession>
<protein>
    <recommendedName>
        <fullName evidence="2">HEXXH motif domain-containing protein</fullName>
    </recommendedName>
</protein>
<dbReference type="EMBL" id="UOFS01000046">
    <property type="protein sequence ID" value="VAX00780.1"/>
    <property type="molecule type" value="Genomic_DNA"/>
</dbReference>
<organism evidence="1">
    <name type="scientific">hydrothermal vent metagenome</name>
    <dbReference type="NCBI Taxonomy" id="652676"/>
    <lineage>
        <taxon>unclassified sequences</taxon>
        <taxon>metagenomes</taxon>
        <taxon>ecological metagenomes</taxon>
    </lineage>
</organism>
<dbReference type="AlphaFoldDB" id="A0A3B1ARE7"/>
<dbReference type="InterPro" id="IPR026337">
    <property type="entry name" value="AKG_HExxH"/>
</dbReference>